<dbReference type="AlphaFoldDB" id="A0A644Y9T4"/>
<evidence type="ECO:0000256" key="3">
    <source>
        <dbReference type="ARBA" id="ARBA00023082"/>
    </source>
</evidence>
<keyword evidence="4" id="KW-0238">DNA-binding</keyword>
<comment type="caution">
    <text evidence="8">The sequence shown here is derived from an EMBL/GenBank/DDBJ whole genome shotgun (WGS) entry which is preliminary data.</text>
</comment>
<feature type="domain" description="RNA polymerase sigma factor 70 region 4 type 2" evidence="7">
    <location>
        <begin position="118"/>
        <end position="168"/>
    </location>
</feature>
<gene>
    <name evidence="8" type="primary">sigW_50</name>
    <name evidence="8" type="ORF">SDC9_71740</name>
</gene>
<dbReference type="Gene3D" id="1.10.10.10">
    <property type="entry name" value="Winged helix-like DNA-binding domain superfamily/Winged helix DNA-binding domain"/>
    <property type="match status" value="1"/>
</dbReference>
<dbReference type="InterPro" id="IPR036388">
    <property type="entry name" value="WH-like_DNA-bd_sf"/>
</dbReference>
<evidence type="ECO:0000313" key="8">
    <source>
        <dbReference type="EMBL" id="MPM25250.1"/>
    </source>
</evidence>
<sequence>MDKEYFIENVVCHRAKLLAYATKMMKNSYDAEDVLQEVFIKLWMLRENLVKYNSVYAFSLQVTKNLCIDKLRVGKPRNKRDEEGQTIRKPYFVNGTVEIIDEASTPIENLTNKDNLKMVSKIMEDLPEVQKLILKMRHVDELEISEIAEILGCTNEYVRVNISRGRKRVREAYFSV</sequence>
<keyword evidence="5" id="KW-0804">Transcription</keyword>
<dbReference type="CDD" id="cd06171">
    <property type="entry name" value="Sigma70_r4"/>
    <property type="match status" value="1"/>
</dbReference>
<dbReference type="InterPro" id="IPR013249">
    <property type="entry name" value="RNA_pol_sigma70_r4_t2"/>
</dbReference>
<dbReference type="EMBL" id="VSSQ01004451">
    <property type="protein sequence ID" value="MPM25250.1"/>
    <property type="molecule type" value="Genomic_DNA"/>
</dbReference>
<proteinExistence type="inferred from homology"/>
<evidence type="ECO:0000256" key="4">
    <source>
        <dbReference type="ARBA" id="ARBA00023125"/>
    </source>
</evidence>
<accession>A0A644Y9T4</accession>
<dbReference type="PANTHER" id="PTHR43133:SF8">
    <property type="entry name" value="RNA POLYMERASE SIGMA FACTOR HI_1459-RELATED"/>
    <property type="match status" value="1"/>
</dbReference>
<dbReference type="GO" id="GO:0016987">
    <property type="term" value="F:sigma factor activity"/>
    <property type="evidence" value="ECO:0007669"/>
    <property type="project" value="UniProtKB-KW"/>
</dbReference>
<dbReference type="SUPFAM" id="SSF88946">
    <property type="entry name" value="Sigma2 domain of RNA polymerase sigma factors"/>
    <property type="match status" value="1"/>
</dbReference>
<keyword evidence="2" id="KW-0805">Transcription regulation</keyword>
<feature type="domain" description="RNA polymerase sigma-70 region 2" evidence="6">
    <location>
        <begin position="12"/>
        <end position="72"/>
    </location>
</feature>
<reference evidence="8" key="1">
    <citation type="submission" date="2019-08" db="EMBL/GenBank/DDBJ databases">
        <authorList>
            <person name="Kucharzyk K."/>
            <person name="Murdoch R.W."/>
            <person name="Higgins S."/>
            <person name="Loffler F."/>
        </authorList>
    </citation>
    <scope>NUCLEOTIDE SEQUENCE</scope>
</reference>
<dbReference type="InterPro" id="IPR013325">
    <property type="entry name" value="RNA_pol_sigma_r2"/>
</dbReference>
<dbReference type="InterPro" id="IPR013324">
    <property type="entry name" value="RNA_pol_sigma_r3/r4-like"/>
</dbReference>
<evidence type="ECO:0000259" key="6">
    <source>
        <dbReference type="Pfam" id="PF04542"/>
    </source>
</evidence>
<organism evidence="8">
    <name type="scientific">bioreactor metagenome</name>
    <dbReference type="NCBI Taxonomy" id="1076179"/>
    <lineage>
        <taxon>unclassified sequences</taxon>
        <taxon>metagenomes</taxon>
        <taxon>ecological metagenomes</taxon>
    </lineage>
</organism>
<evidence type="ECO:0000256" key="5">
    <source>
        <dbReference type="ARBA" id="ARBA00023163"/>
    </source>
</evidence>
<comment type="similarity">
    <text evidence="1">Belongs to the sigma-70 factor family. ECF subfamily.</text>
</comment>
<dbReference type="GO" id="GO:0006352">
    <property type="term" value="P:DNA-templated transcription initiation"/>
    <property type="evidence" value="ECO:0007669"/>
    <property type="project" value="InterPro"/>
</dbReference>
<dbReference type="InterPro" id="IPR014284">
    <property type="entry name" value="RNA_pol_sigma-70_dom"/>
</dbReference>
<evidence type="ECO:0000256" key="2">
    <source>
        <dbReference type="ARBA" id="ARBA00023015"/>
    </source>
</evidence>
<dbReference type="NCBIfam" id="TIGR02937">
    <property type="entry name" value="sigma70-ECF"/>
    <property type="match status" value="1"/>
</dbReference>
<protein>
    <submittedName>
        <fullName evidence="8">ECF RNA polymerase sigma factor SigW</fullName>
    </submittedName>
</protein>
<name>A0A644Y9T4_9ZZZZ</name>
<evidence type="ECO:0000256" key="1">
    <source>
        <dbReference type="ARBA" id="ARBA00010641"/>
    </source>
</evidence>
<dbReference type="Gene3D" id="1.10.1740.10">
    <property type="match status" value="1"/>
</dbReference>
<dbReference type="Pfam" id="PF04542">
    <property type="entry name" value="Sigma70_r2"/>
    <property type="match status" value="1"/>
</dbReference>
<dbReference type="SUPFAM" id="SSF88659">
    <property type="entry name" value="Sigma3 and sigma4 domains of RNA polymerase sigma factors"/>
    <property type="match status" value="1"/>
</dbReference>
<dbReference type="InterPro" id="IPR039425">
    <property type="entry name" value="RNA_pol_sigma-70-like"/>
</dbReference>
<dbReference type="InterPro" id="IPR007627">
    <property type="entry name" value="RNA_pol_sigma70_r2"/>
</dbReference>
<evidence type="ECO:0000259" key="7">
    <source>
        <dbReference type="Pfam" id="PF08281"/>
    </source>
</evidence>
<dbReference type="PANTHER" id="PTHR43133">
    <property type="entry name" value="RNA POLYMERASE ECF-TYPE SIGMA FACTO"/>
    <property type="match status" value="1"/>
</dbReference>
<dbReference type="Pfam" id="PF08281">
    <property type="entry name" value="Sigma70_r4_2"/>
    <property type="match status" value="1"/>
</dbReference>
<keyword evidence="3" id="KW-0731">Sigma factor</keyword>
<dbReference type="GO" id="GO:0003677">
    <property type="term" value="F:DNA binding"/>
    <property type="evidence" value="ECO:0007669"/>
    <property type="project" value="UniProtKB-KW"/>
</dbReference>